<organism evidence="1 2">
    <name type="scientific">Acetobacter conturbans</name>
    <dbReference type="NCBI Taxonomy" id="1737472"/>
    <lineage>
        <taxon>Bacteria</taxon>
        <taxon>Pseudomonadati</taxon>
        <taxon>Pseudomonadota</taxon>
        <taxon>Alphaproteobacteria</taxon>
        <taxon>Acetobacterales</taxon>
        <taxon>Acetobacteraceae</taxon>
        <taxon>Acetobacter</taxon>
    </lineage>
</organism>
<dbReference type="Proteomes" id="UP000631653">
    <property type="component" value="Unassembled WGS sequence"/>
</dbReference>
<evidence type="ECO:0000313" key="2">
    <source>
        <dbReference type="Proteomes" id="UP000631653"/>
    </source>
</evidence>
<reference evidence="1 2" key="1">
    <citation type="journal article" date="2020" name="Int. J. Syst. Evol. Microbiol.">
        <title>Novel acetic acid bacteria from cider fermentations: Acetobacter conturbans sp. nov. and Acetobacter fallax sp. nov.</title>
        <authorList>
            <person name="Sombolestani A.S."/>
            <person name="Cleenwerck I."/>
            <person name="Cnockaert M."/>
            <person name="Borremans W."/>
            <person name="Wieme A.D."/>
            <person name="De Vuyst L."/>
            <person name="Vandamme P."/>
        </authorList>
    </citation>
    <scope>NUCLEOTIDE SEQUENCE [LARGE SCALE GENOMIC DNA]</scope>
    <source>
        <strain evidence="1 2">LMG 1627</strain>
    </source>
</reference>
<keyword evidence="2" id="KW-1185">Reference proteome</keyword>
<gene>
    <name evidence="1" type="ORF">GOB81_13265</name>
</gene>
<accession>A0ABX0K5F2</accession>
<name>A0ABX0K5F2_9PROT</name>
<dbReference type="EMBL" id="WOSY01000014">
    <property type="protein sequence ID" value="NHN89583.1"/>
    <property type="molecule type" value="Genomic_DNA"/>
</dbReference>
<protein>
    <submittedName>
        <fullName evidence="1">Nucleoside-diphosphate sugar epimerase</fullName>
    </submittedName>
</protein>
<sequence>MRQCEALAQACGLHWNLTIGDTLPEVEPALILSFGRGLAQAIQLKKIFGDRPALVQLGRPRLVPPSQLDLIILMPQDDFPSEPNVMQLQMPLNGADAAHTVVKPLSGAEHGTVSVLLGGPTRHFSFTPHDLTDLLNRAERLAGGTGQSLHVVPGPRTPDTLVDLLEKRYIFSPQVINRDPLHKILQKKGRLVVTADSASLVADAWRSGNPTWIYPLPPKYPPIQRLKIMADRLSPEIRHTLIRRGWLAGGTDFLRWYRMLAQKGLIRPLTEQGLQNPHWHMRHDARDKELLDCRDRTMAVFARREGRT</sequence>
<comment type="caution">
    <text evidence="1">The sequence shown here is derived from an EMBL/GenBank/DDBJ whole genome shotgun (WGS) entry which is preliminary data.</text>
</comment>
<evidence type="ECO:0000313" key="1">
    <source>
        <dbReference type="EMBL" id="NHN89583.1"/>
    </source>
</evidence>
<proteinExistence type="predicted"/>
<dbReference type="Pfam" id="PF06258">
    <property type="entry name" value="Mito_fiss_Elm1"/>
    <property type="match status" value="1"/>
</dbReference>
<dbReference type="InterPro" id="IPR009367">
    <property type="entry name" value="Elm1-like"/>
</dbReference>